<feature type="compositionally biased region" description="Polar residues" evidence="1">
    <location>
        <begin position="74"/>
        <end position="96"/>
    </location>
</feature>
<evidence type="ECO:0000313" key="4">
    <source>
        <dbReference type="Proteomes" id="UP001219518"/>
    </source>
</evidence>
<dbReference type="Pfam" id="PF25273">
    <property type="entry name" value="DUF7869"/>
    <property type="match status" value="1"/>
</dbReference>
<proteinExistence type="predicted"/>
<protein>
    <submittedName>
        <fullName evidence="3">Dihydroxy-acid dehydratase</fullName>
    </submittedName>
</protein>
<reference evidence="3" key="2">
    <citation type="journal article" date="2023" name="BMC Genomics">
        <title>Pest status, molecular evolution, and epigenetic factors derived from the genome assembly of Frankliniella fusca, a thysanopteran phytovirus vector.</title>
        <authorList>
            <person name="Catto M.A."/>
            <person name="Labadie P.E."/>
            <person name="Jacobson A.L."/>
            <person name="Kennedy G.G."/>
            <person name="Srinivasan R."/>
            <person name="Hunt B.G."/>
        </authorList>
    </citation>
    <scope>NUCLEOTIDE SEQUENCE</scope>
    <source>
        <strain evidence="3">PL_HMW_Pooled</strain>
    </source>
</reference>
<feature type="region of interest" description="Disordered" evidence="1">
    <location>
        <begin position="221"/>
        <end position="269"/>
    </location>
</feature>
<dbReference type="PANTHER" id="PTHR10773">
    <property type="entry name" value="DNA-DIRECTED RNA POLYMERASES I, II, AND III SUBUNIT RPABC2"/>
    <property type="match status" value="1"/>
</dbReference>
<sequence>MRTLQKKPPPSLPPESPCPAIHEEAFTVFRKTLDAGVPPELELPVNFVPPSAPDQEATEVGLLTKSTLGMNCTLSLDPPSNTADSESPVTAPSGNVTVFPPSAPDQKTTEGHVLQTKPDPPSNTADRESPVTAHSGNVTVARPSAPDQVSQQIEIKARRALFQEDSYGNNGLDFDILDPDESISNTGINFEGNRAELDLPVIVIPPSAPDQETTEGRVLYTEPDVPNDTVDAESFVTPPSGNKRKSRSRPCSSGRGSPKRKRPRNEHLWKANIRKDLKNSGQAYIDSLGKEHEAVQMRGPCTCSKDCRHRLKEDQRLSIHETFWRLGRHDRQWDFIRRNSSSKSTKTRRPGQVLKRQVSRSYHFFVGNDMVPVCKQMFMRTLGICDGWIDTAYKKVNPDKGNTVSPDKRGGFKKRTSELNAAKVDSVKEHVNLFPRIPSHYCRKRTKREYLEKGLTIAKMARLYQKWAEEKNLPRNAVATQRQYRDILNSNFNLGFFKPKKDQCSLCAIMGNKSNTRQIREEKKAAWVAHVKNKEKARALKAKDVAESMTDKTVVACSFDLQKQLSCPKSENGAYYYRSKLNLYNFTAFNMTDRVGDCFLWHEGIGKKGSNEISSSLLLYIKSLVRQGYTDIRFWSDNCAGQNKCRNLFAMYEYAAVKYNIKITHRYLEPGHTQMEADSIHARIEKVTEKEDIYDFDSWVKFIESAKAVLPMYRVKTLSKKSILSFKNLVGMQNWDVDLKRQPITWRKVRELHINSQEGNLVRMKYEFDSEGYISMSPNKAGRPVNLKNFQPSPAYESAIPLSANTIKDLTWLCDNYHVPVEKQTFLRSVLSGVEPAVEGEQVSDIEYESDEELCQEDEDVSENGEECSSEQEDDPS</sequence>
<feature type="compositionally biased region" description="Acidic residues" evidence="1">
    <location>
        <begin position="842"/>
        <end position="877"/>
    </location>
</feature>
<dbReference type="Proteomes" id="UP001219518">
    <property type="component" value="Unassembled WGS sequence"/>
</dbReference>
<feature type="domain" description="DUF7869" evidence="2">
    <location>
        <begin position="599"/>
        <end position="727"/>
    </location>
</feature>
<reference evidence="3" key="1">
    <citation type="submission" date="2021-07" db="EMBL/GenBank/DDBJ databases">
        <authorList>
            <person name="Catto M.A."/>
            <person name="Jacobson A."/>
            <person name="Kennedy G."/>
            <person name="Labadie P."/>
            <person name="Hunt B.G."/>
            <person name="Srinivasan R."/>
        </authorList>
    </citation>
    <scope>NUCLEOTIDE SEQUENCE</scope>
    <source>
        <strain evidence="3">PL_HMW_Pooled</strain>
        <tissue evidence="3">Head</tissue>
    </source>
</reference>
<dbReference type="AlphaFoldDB" id="A0AAE1HFY0"/>
<feature type="region of interest" description="Disordered" evidence="1">
    <location>
        <begin position="838"/>
        <end position="877"/>
    </location>
</feature>
<evidence type="ECO:0000259" key="2">
    <source>
        <dbReference type="Pfam" id="PF25273"/>
    </source>
</evidence>
<feature type="region of interest" description="Disordered" evidence="1">
    <location>
        <begin position="74"/>
        <end position="149"/>
    </location>
</feature>
<dbReference type="EMBL" id="JAHWGI010000985">
    <property type="protein sequence ID" value="KAK3919936.1"/>
    <property type="molecule type" value="Genomic_DNA"/>
</dbReference>
<evidence type="ECO:0000313" key="3">
    <source>
        <dbReference type="EMBL" id="KAK3919936.1"/>
    </source>
</evidence>
<accession>A0AAE1HFY0</accession>
<comment type="caution">
    <text evidence="3">The sequence shown here is derived from an EMBL/GenBank/DDBJ whole genome shotgun (WGS) entry which is preliminary data.</text>
</comment>
<dbReference type="PANTHER" id="PTHR10773:SF19">
    <property type="match status" value="1"/>
</dbReference>
<keyword evidence="4" id="KW-1185">Reference proteome</keyword>
<gene>
    <name evidence="3" type="ORF">KUF71_009222</name>
</gene>
<name>A0AAE1HFY0_9NEOP</name>
<dbReference type="InterPro" id="IPR057191">
    <property type="entry name" value="DUF7869"/>
</dbReference>
<organism evidence="3 4">
    <name type="scientific">Frankliniella fusca</name>
    <dbReference type="NCBI Taxonomy" id="407009"/>
    <lineage>
        <taxon>Eukaryota</taxon>
        <taxon>Metazoa</taxon>
        <taxon>Ecdysozoa</taxon>
        <taxon>Arthropoda</taxon>
        <taxon>Hexapoda</taxon>
        <taxon>Insecta</taxon>
        <taxon>Pterygota</taxon>
        <taxon>Neoptera</taxon>
        <taxon>Paraneoptera</taxon>
        <taxon>Thysanoptera</taxon>
        <taxon>Terebrantia</taxon>
        <taxon>Thripoidea</taxon>
        <taxon>Thripidae</taxon>
        <taxon>Frankliniella</taxon>
    </lineage>
</organism>
<evidence type="ECO:0000256" key="1">
    <source>
        <dbReference type="SAM" id="MobiDB-lite"/>
    </source>
</evidence>